<gene>
    <name evidence="2" type="ORF">GJR97_10335</name>
</gene>
<comment type="caution">
    <text evidence="2">The sequence shown here is derived from an EMBL/GenBank/DDBJ whole genome shotgun (WGS) entry which is preliminary data.</text>
</comment>
<dbReference type="EMBL" id="WKJD01000016">
    <property type="protein sequence ID" value="MRX44123.1"/>
    <property type="molecule type" value="Genomic_DNA"/>
</dbReference>
<dbReference type="RefSeq" id="WP_154346419.1">
    <property type="nucleotide sequence ID" value="NZ_WKJD01000016.1"/>
</dbReference>
<feature type="compositionally biased region" description="Low complexity" evidence="1">
    <location>
        <begin position="65"/>
        <end position="75"/>
    </location>
</feature>
<proteinExistence type="predicted"/>
<evidence type="ECO:0000256" key="1">
    <source>
        <dbReference type="SAM" id="MobiDB-lite"/>
    </source>
</evidence>
<accession>A0A6L5R264</accession>
<reference evidence="2 3" key="1">
    <citation type="submission" date="2019-11" db="EMBL/GenBank/DDBJ databases">
        <title>Agromyces kandeliae sp. nov., isolated from mangrove soil.</title>
        <authorList>
            <person name="Wang R."/>
        </authorList>
    </citation>
    <scope>NUCLEOTIDE SEQUENCE [LARGE SCALE GENOMIC DNA]</scope>
    <source>
        <strain evidence="2 3">Q22</strain>
    </source>
</reference>
<dbReference type="AlphaFoldDB" id="A0A6L5R264"/>
<organism evidence="2 3">
    <name type="scientific">Agromyces kandeliae</name>
    <dbReference type="NCBI Taxonomy" id="2666141"/>
    <lineage>
        <taxon>Bacteria</taxon>
        <taxon>Bacillati</taxon>
        <taxon>Actinomycetota</taxon>
        <taxon>Actinomycetes</taxon>
        <taxon>Micrococcales</taxon>
        <taxon>Microbacteriaceae</taxon>
        <taxon>Agromyces</taxon>
    </lineage>
</organism>
<sequence length="103" mass="10893">MKRVNIMYDGAQYSVGEADVEAIKEAIERAHERGRADWITVNYGEGRPQPAQLLVGPGIPVSIVPIPADDPLPGDADAEAEERRAEPATEAGAGGVDKVDLGD</sequence>
<protein>
    <submittedName>
        <fullName evidence="2">Uncharacterized protein</fullName>
    </submittedName>
</protein>
<evidence type="ECO:0000313" key="3">
    <source>
        <dbReference type="Proteomes" id="UP000476511"/>
    </source>
</evidence>
<dbReference type="Proteomes" id="UP000476511">
    <property type="component" value="Unassembled WGS sequence"/>
</dbReference>
<feature type="region of interest" description="Disordered" evidence="1">
    <location>
        <begin position="65"/>
        <end position="103"/>
    </location>
</feature>
<keyword evidence="3" id="KW-1185">Reference proteome</keyword>
<name>A0A6L5R264_9MICO</name>
<evidence type="ECO:0000313" key="2">
    <source>
        <dbReference type="EMBL" id="MRX44123.1"/>
    </source>
</evidence>